<dbReference type="RefSeq" id="WP_084341648.1">
    <property type="nucleotide sequence ID" value="NZ_UGUW01000002.1"/>
</dbReference>
<dbReference type="EMBL" id="UGUW01000002">
    <property type="protein sequence ID" value="SUD58002.1"/>
    <property type="molecule type" value="Genomic_DNA"/>
</dbReference>
<evidence type="ECO:0000313" key="1">
    <source>
        <dbReference type="EMBL" id="SUD58002.1"/>
    </source>
</evidence>
<accession>A0A379K0I6</accession>
<reference evidence="1 2" key="1">
    <citation type="submission" date="2018-06" db="EMBL/GenBank/DDBJ databases">
        <authorList>
            <consortium name="Pathogen Informatics"/>
            <person name="Doyle S."/>
        </authorList>
    </citation>
    <scope>NUCLEOTIDE SEQUENCE [LARGE SCALE GENOMIC DNA]</scope>
    <source>
        <strain evidence="1 2">NCTC10860</strain>
    </source>
</reference>
<dbReference type="AlphaFoldDB" id="A0A379K0I6"/>
<sequence>MCIPHEDLKAREEARRKALWSLGALERKAEAEATLLTIWKLDRDYPLGAAAGLSAEEVEDVVPITTVDGTPLVRLADIPEPWATRFDEASYGSTRAMGGYFARDWEKFLSLWPGEAEKIDSLVEREIERQVIAGIQKAATLAELGVDRAELDEWVAEQVELGRWPDGDLLQAFREWKVKKQPMHGA</sequence>
<evidence type="ECO:0000313" key="2">
    <source>
        <dbReference type="Proteomes" id="UP000254084"/>
    </source>
</evidence>
<organism evidence="1 2">
    <name type="scientific">Ectopseudomonas oleovorans</name>
    <name type="common">Pseudomonas oleovorans</name>
    <dbReference type="NCBI Taxonomy" id="301"/>
    <lineage>
        <taxon>Bacteria</taxon>
        <taxon>Pseudomonadati</taxon>
        <taxon>Pseudomonadota</taxon>
        <taxon>Gammaproteobacteria</taxon>
        <taxon>Pseudomonadales</taxon>
        <taxon>Pseudomonadaceae</taxon>
        <taxon>Ectopseudomonas</taxon>
    </lineage>
</organism>
<protein>
    <submittedName>
        <fullName evidence="1">Uncharacterized protein</fullName>
    </submittedName>
</protein>
<gene>
    <name evidence="1" type="ORF">NCTC10860_00208</name>
</gene>
<dbReference type="Proteomes" id="UP000254084">
    <property type="component" value="Unassembled WGS sequence"/>
</dbReference>
<proteinExistence type="predicted"/>
<name>A0A379K0I6_ECTOL</name>